<protein>
    <submittedName>
        <fullName evidence="1">Uncharacterized protein</fullName>
    </submittedName>
</protein>
<reference evidence="1 2" key="1">
    <citation type="journal article" date="2021" name="BMC Biol.">
        <title>Horizontally acquired antibacterial genes associated with adaptive radiation of ladybird beetles.</title>
        <authorList>
            <person name="Li H.S."/>
            <person name="Tang X.F."/>
            <person name="Huang Y.H."/>
            <person name="Xu Z.Y."/>
            <person name="Chen M.L."/>
            <person name="Du X.Y."/>
            <person name="Qiu B.Y."/>
            <person name="Chen P.T."/>
            <person name="Zhang W."/>
            <person name="Slipinski A."/>
            <person name="Escalona H.E."/>
            <person name="Waterhouse R.M."/>
            <person name="Zwick A."/>
            <person name="Pang H."/>
        </authorList>
    </citation>
    <scope>NUCLEOTIDE SEQUENCE [LARGE SCALE GENOMIC DNA]</scope>
    <source>
        <strain evidence="1">SYSU2018</strain>
    </source>
</reference>
<accession>A0ABD2NLA1</accession>
<proteinExistence type="predicted"/>
<gene>
    <name evidence="1" type="ORF">HHI36_016822</name>
</gene>
<organism evidence="1 2">
    <name type="scientific">Cryptolaemus montrouzieri</name>
    <dbReference type="NCBI Taxonomy" id="559131"/>
    <lineage>
        <taxon>Eukaryota</taxon>
        <taxon>Metazoa</taxon>
        <taxon>Ecdysozoa</taxon>
        <taxon>Arthropoda</taxon>
        <taxon>Hexapoda</taxon>
        <taxon>Insecta</taxon>
        <taxon>Pterygota</taxon>
        <taxon>Neoptera</taxon>
        <taxon>Endopterygota</taxon>
        <taxon>Coleoptera</taxon>
        <taxon>Polyphaga</taxon>
        <taxon>Cucujiformia</taxon>
        <taxon>Coccinelloidea</taxon>
        <taxon>Coccinellidae</taxon>
        <taxon>Scymninae</taxon>
        <taxon>Scymnini</taxon>
        <taxon>Cryptolaemus</taxon>
    </lineage>
</organism>
<dbReference type="AlphaFoldDB" id="A0ABD2NLA1"/>
<dbReference type="EMBL" id="JABFTP020000124">
    <property type="protein sequence ID" value="KAL3279314.1"/>
    <property type="molecule type" value="Genomic_DNA"/>
</dbReference>
<keyword evidence="2" id="KW-1185">Reference proteome</keyword>
<evidence type="ECO:0000313" key="2">
    <source>
        <dbReference type="Proteomes" id="UP001516400"/>
    </source>
</evidence>
<sequence>MKTLGLTEGDVRNMYKKLTREINAATEEDKNAYFDFICQEMEQQIKKVRSLNKAPKPRILITKAKNGEQLTSKSDVIERWKTYCQDLMDDGSTDSHLLKIEATEDLESPILKQEVEKAVQRLNKKQQVMIS</sequence>
<name>A0ABD2NLA1_9CUCU</name>
<dbReference type="Proteomes" id="UP001516400">
    <property type="component" value="Unassembled WGS sequence"/>
</dbReference>
<evidence type="ECO:0000313" key="1">
    <source>
        <dbReference type="EMBL" id="KAL3279314.1"/>
    </source>
</evidence>
<comment type="caution">
    <text evidence="1">The sequence shown here is derived from an EMBL/GenBank/DDBJ whole genome shotgun (WGS) entry which is preliminary data.</text>
</comment>